<evidence type="ECO:0000256" key="8">
    <source>
        <dbReference type="ARBA" id="ARBA00048248"/>
    </source>
</evidence>
<keyword evidence="4" id="KW-0067">ATP-binding</keyword>
<protein>
    <recommendedName>
        <fullName evidence="1">tyrosine--tRNA ligase</fullName>
        <ecNumber evidence="1">6.1.1.1</ecNumber>
    </recommendedName>
    <alternativeName>
        <fullName evidence="7">Tyrosyl-tRNA synthetase</fullName>
    </alternativeName>
</protein>
<dbReference type="GO" id="GO:0005524">
    <property type="term" value="F:ATP binding"/>
    <property type="evidence" value="ECO:0007669"/>
    <property type="project" value="UniProtKB-KW"/>
</dbReference>
<proteinExistence type="predicted"/>
<evidence type="ECO:0000256" key="5">
    <source>
        <dbReference type="ARBA" id="ARBA00022917"/>
    </source>
</evidence>
<dbReference type="InterPro" id="IPR050489">
    <property type="entry name" value="Tyr-tRNA_synthase"/>
</dbReference>
<evidence type="ECO:0000256" key="2">
    <source>
        <dbReference type="ARBA" id="ARBA00022598"/>
    </source>
</evidence>
<accession>X0V3Z7</accession>
<evidence type="ECO:0000256" key="1">
    <source>
        <dbReference type="ARBA" id="ARBA00013160"/>
    </source>
</evidence>
<keyword evidence="6" id="KW-0030">Aminoacyl-tRNA synthetase</keyword>
<dbReference type="PANTHER" id="PTHR46264:SF4">
    <property type="entry name" value="TYROSINE--TRNA LIGASE, CYTOPLASMIC"/>
    <property type="match status" value="1"/>
</dbReference>
<comment type="caution">
    <text evidence="9">The sequence shown here is derived from an EMBL/GenBank/DDBJ whole genome shotgun (WGS) entry which is preliminary data.</text>
</comment>
<dbReference type="InterPro" id="IPR002305">
    <property type="entry name" value="aa-tRNA-synth_Ic"/>
</dbReference>
<dbReference type="SUPFAM" id="SSF52374">
    <property type="entry name" value="Nucleotidylyl transferase"/>
    <property type="match status" value="1"/>
</dbReference>
<organism evidence="9">
    <name type="scientific">marine sediment metagenome</name>
    <dbReference type="NCBI Taxonomy" id="412755"/>
    <lineage>
        <taxon>unclassified sequences</taxon>
        <taxon>metagenomes</taxon>
        <taxon>ecological metagenomes</taxon>
    </lineage>
</organism>
<name>X0V3Z7_9ZZZZ</name>
<dbReference type="GO" id="GO:0006437">
    <property type="term" value="P:tyrosyl-tRNA aminoacylation"/>
    <property type="evidence" value="ECO:0007669"/>
    <property type="project" value="TreeGrafter"/>
</dbReference>
<feature type="non-terminal residue" evidence="9">
    <location>
        <position position="1"/>
    </location>
</feature>
<dbReference type="PANTHER" id="PTHR46264">
    <property type="entry name" value="TYROSINE-TRNA LIGASE"/>
    <property type="match status" value="1"/>
</dbReference>
<evidence type="ECO:0000313" key="9">
    <source>
        <dbReference type="EMBL" id="GAG12869.1"/>
    </source>
</evidence>
<dbReference type="EMBL" id="BARS01020952">
    <property type="protein sequence ID" value="GAG12869.1"/>
    <property type="molecule type" value="Genomic_DNA"/>
</dbReference>
<evidence type="ECO:0000256" key="4">
    <source>
        <dbReference type="ARBA" id="ARBA00022840"/>
    </source>
</evidence>
<dbReference type="GO" id="GO:0005737">
    <property type="term" value="C:cytoplasm"/>
    <property type="evidence" value="ECO:0007669"/>
    <property type="project" value="TreeGrafter"/>
</dbReference>
<keyword evidence="3" id="KW-0547">Nucleotide-binding</keyword>
<evidence type="ECO:0000256" key="7">
    <source>
        <dbReference type="ARBA" id="ARBA00033323"/>
    </source>
</evidence>
<keyword evidence="2" id="KW-0436">Ligase</keyword>
<reference evidence="9" key="1">
    <citation type="journal article" date="2014" name="Front. Microbiol.">
        <title>High frequency of phylogenetically diverse reductive dehalogenase-homologous genes in deep subseafloor sedimentary metagenomes.</title>
        <authorList>
            <person name="Kawai M."/>
            <person name="Futagami T."/>
            <person name="Toyoda A."/>
            <person name="Takaki Y."/>
            <person name="Nishi S."/>
            <person name="Hori S."/>
            <person name="Arai W."/>
            <person name="Tsubouchi T."/>
            <person name="Morono Y."/>
            <person name="Uchiyama I."/>
            <person name="Ito T."/>
            <person name="Fujiyama A."/>
            <person name="Inagaki F."/>
            <person name="Takami H."/>
        </authorList>
    </citation>
    <scope>NUCLEOTIDE SEQUENCE</scope>
    <source>
        <strain evidence="9">Expedition CK06-06</strain>
    </source>
</reference>
<dbReference type="EC" id="6.1.1.1" evidence="1"/>
<dbReference type="GO" id="GO:0004831">
    <property type="term" value="F:tyrosine-tRNA ligase activity"/>
    <property type="evidence" value="ECO:0007669"/>
    <property type="project" value="UniProtKB-EC"/>
</dbReference>
<dbReference type="AlphaFoldDB" id="X0V3Z7"/>
<sequence length="166" mass="19210">IGEKIKPICVHHHLILGLTKPAIWPIEDQTQLQEMWSDMKMSKSIPNSAVFVNDTPEEIKNKVKNAFCPEGNVTVNPILDWAKHVIFRNKDSTILIERKPKFGGDIEFNSYIELEEAFLTKTLHPLDLKIGVANKIIEILEPVRKHFEKPHIQKMKKKLEELIITR</sequence>
<dbReference type="Gene3D" id="1.10.240.10">
    <property type="entry name" value="Tyrosyl-Transfer RNA Synthetase"/>
    <property type="match status" value="1"/>
</dbReference>
<gene>
    <name evidence="9" type="ORF">S01H1_33730</name>
</gene>
<dbReference type="Pfam" id="PF00579">
    <property type="entry name" value="tRNA-synt_1b"/>
    <property type="match status" value="1"/>
</dbReference>
<evidence type="ECO:0000256" key="3">
    <source>
        <dbReference type="ARBA" id="ARBA00022741"/>
    </source>
</evidence>
<evidence type="ECO:0000256" key="6">
    <source>
        <dbReference type="ARBA" id="ARBA00023146"/>
    </source>
</evidence>
<keyword evidence="5" id="KW-0648">Protein biosynthesis</keyword>
<comment type="catalytic activity">
    <reaction evidence="8">
        <text>tRNA(Tyr) + L-tyrosine + ATP = L-tyrosyl-tRNA(Tyr) + AMP + diphosphate + H(+)</text>
        <dbReference type="Rhea" id="RHEA:10220"/>
        <dbReference type="Rhea" id="RHEA-COMP:9706"/>
        <dbReference type="Rhea" id="RHEA-COMP:9707"/>
        <dbReference type="ChEBI" id="CHEBI:15378"/>
        <dbReference type="ChEBI" id="CHEBI:30616"/>
        <dbReference type="ChEBI" id="CHEBI:33019"/>
        <dbReference type="ChEBI" id="CHEBI:58315"/>
        <dbReference type="ChEBI" id="CHEBI:78442"/>
        <dbReference type="ChEBI" id="CHEBI:78536"/>
        <dbReference type="ChEBI" id="CHEBI:456215"/>
        <dbReference type="EC" id="6.1.1.1"/>
    </reaction>
</comment>